<feature type="region of interest" description="Disordered" evidence="13">
    <location>
        <begin position="449"/>
        <end position="525"/>
    </location>
</feature>
<keyword evidence="11" id="KW-0868">Chloride</keyword>
<evidence type="ECO:0000313" key="17">
    <source>
        <dbReference type="Proteomes" id="UP000265120"/>
    </source>
</evidence>
<feature type="transmembrane region" description="Helical" evidence="14">
    <location>
        <begin position="99"/>
        <end position="121"/>
    </location>
</feature>
<evidence type="ECO:0000256" key="10">
    <source>
        <dbReference type="ARBA" id="ARBA00023136"/>
    </source>
</evidence>
<evidence type="ECO:0000256" key="8">
    <source>
        <dbReference type="ARBA" id="ARBA00022989"/>
    </source>
</evidence>
<dbReference type="PANTHER" id="PTHR11827">
    <property type="entry name" value="SOLUTE CARRIER FAMILY 12, CATION COTRANSPORTERS"/>
    <property type="match status" value="1"/>
</dbReference>
<evidence type="ECO:0000256" key="4">
    <source>
        <dbReference type="ARBA" id="ARBA00022538"/>
    </source>
</evidence>
<reference evidence="16 17" key="1">
    <citation type="journal article" date="2014" name="Nat. Genet.">
        <title>Whole-genome sequence of a flatfish provides insights into ZW sex chromosome evolution and adaptation to a benthic lifestyle.</title>
        <authorList>
            <person name="Chen S."/>
            <person name="Zhang G."/>
            <person name="Shao C."/>
            <person name="Huang Q."/>
            <person name="Liu G."/>
            <person name="Zhang P."/>
            <person name="Song W."/>
            <person name="An N."/>
            <person name="Chalopin D."/>
            <person name="Volff J.N."/>
            <person name="Hong Y."/>
            <person name="Li Q."/>
            <person name="Sha Z."/>
            <person name="Zhou H."/>
            <person name="Xie M."/>
            <person name="Yu Q."/>
            <person name="Liu Y."/>
            <person name="Xiang H."/>
            <person name="Wang N."/>
            <person name="Wu K."/>
            <person name="Yang C."/>
            <person name="Zhou Q."/>
            <person name="Liao X."/>
            <person name="Yang L."/>
            <person name="Hu Q."/>
            <person name="Zhang J."/>
            <person name="Meng L."/>
            <person name="Jin L."/>
            <person name="Tian Y."/>
            <person name="Lian J."/>
            <person name="Yang J."/>
            <person name="Miao G."/>
            <person name="Liu S."/>
            <person name="Liang Z."/>
            <person name="Yan F."/>
            <person name="Li Y."/>
            <person name="Sun B."/>
            <person name="Zhang H."/>
            <person name="Zhang J."/>
            <person name="Zhu Y."/>
            <person name="Du M."/>
            <person name="Zhao Y."/>
            <person name="Schartl M."/>
            <person name="Tang Q."/>
            <person name="Wang J."/>
        </authorList>
    </citation>
    <scope>NUCLEOTIDE SEQUENCE</scope>
</reference>
<dbReference type="RefSeq" id="XP_024919360.1">
    <property type="nucleotide sequence ID" value="XM_025063592.1"/>
</dbReference>
<feature type="transmembrane region" description="Helical" evidence="14">
    <location>
        <begin position="64"/>
        <end position="87"/>
    </location>
</feature>
<comment type="similarity">
    <text evidence="2">Belongs to the SLC12A transporter family.</text>
</comment>
<accession>A0A3P8VXF3</accession>
<comment type="subcellular location">
    <subcellularLocation>
        <location evidence="1">Membrane</location>
        <topology evidence="1">Multi-pass membrane protein</topology>
    </subcellularLocation>
</comment>
<feature type="transmembrane region" description="Helical" evidence="14">
    <location>
        <begin position="388"/>
        <end position="407"/>
    </location>
</feature>
<evidence type="ECO:0000256" key="12">
    <source>
        <dbReference type="ARBA" id="ARBA00073711"/>
    </source>
</evidence>
<feature type="compositionally biased region" description="Polar residues" evidence="13">
    <location>
        <begin position="595"/>
        <end position="606"/>
    </location>
</feature>
<dbReference type="Proteomes" id="UP000265120">
    <property type="component" value="Chromosome 16"/>
</dbReference>
<dbReference type="PANTHER" id="PTHR11827:SF6">
    <property type="entry name" value="SOLUTE CARRIER FAMILY 12 MEMBER 8"/>
    <property type="match status" value="1"/>
</dbReference>
<feature type="transmembrane region" description="Helical" evidence="14">
    <location>
        <begin position="293"/>
        <end position="316"/>
    </location>
</feature>
<dbReference type="KEGG" id="csem:103392241"/>
<evidence type="ECO:0000256" key="7">
    <source>
        <dbReference type="ARBA" id="ARBA00022958"/>
    </source>
</evidence>
<dbReference type="GO" id="GO:1990573">
    <property type="term" value="P:potassium ion import across plasma membrane"/>
    <property type="evidence" value="ECO:0007669"/>
    <property type="project" value="TreeGrafter"/>
</dbReference>
<protein>
    <recommendedName>
        <fullName evidence="12">Solute carrier family 12 member 8</fullName>
    </recommendedName>
</protein>
<feature type="transmembrane region" description="Helical" evidence="14">
    <location>
        <begin position="150"/>
        <end position="167"/>
    </location>
</feature>
<feature type="transmembrane region" description="Helical" evidence="14">
    <location>
        <begin position="336"/>
        <end position="358"/>
    </location>
</feature>
<dbReference type="RefSeq" id="XP_024919359.1">
    <property type="nucleotide sequence ID" value="XM_025063591.1"/>
</dbReference>
<evidence type="ECO:0000256" key="3">
    <source>
        <dbReference type="ARBA" id="ARBA00022448"/>
    </source>
</evidence>
<dbReference type="FunFam" id="1.20.1740.10:FF:000030">
    <property type="entry name" value="solute carrier family 12 member 8"/>
    <property type="match status" value="1"/>
</dbReference>
<feature type="transmembrane region" description="Helical" evidence="14">
    <location>
        <begin position="187"/>
        <end position="207"/>
    </location>
</feature>
<sequence length="742" mass="80622">MDTLTHGWTVRTGDQRGDGEGLLKQQVIENNYTTSMHVQDLFHEDAQQTTKPWWKIKLFVWEPVLFGTWDGVFTTCMINIFGVVLFLRSGYLVGNTGVLLGMLLVSLVVLVALVTVMSGIGVGEHCGYGGGGIYSMISTVLGARVGGTMGLLYVFGQCVAGAMYITGFSESVADLLGLQTQWAVRGMSAAVLLALLGINLAGVKWIVRLQLILLAVLAVSTLDFVIGTFTHLDPDHGFTGYSAELLSNNSKPDYSTGENFFTVFGVFFPAATGVMSGFNMSSDLQRPEHNIPVGTLTAVFTSWFLYLVFAFLLGAICSREALRYDFLIAEKVSLVGFLFLLGLYISSLASCMGGLYGAPRILQCIAQERVIPALACLGNGKGPNKTPVAAIFLTSLLTMAFIFIGQVNVLAPIVTINFMLTYSFIDYSYFSVAMTVQLQDKEMKDVLSLSRSKRRTSTSRTRPLIDVPLPNYGSGGQSPHNKGTLSEFTKDMNQIFPPLSDGDTGAEKTPSVHELSGRGKSRKPTAKQTLMDSFGLDLNSNVFSEEGGDQTGPVPSCDKPDVQPGSGVDEMSTKPCPVEQGFSHHPNNNNINNNTGVHSKSEPQTTDIKPIPESFYTKFCNHWIALIGALSSLMIMFVIQWVYAVANIVVALLLFFYIGKASPGLPTGTAARFSFFTWLKSTVQSVCRGKGSPQEEIVVTPSISGVGLKTRQLTEENADFATRHRCHKSSFMAGKEMQPQFP</sequence>
<feature type="transmembrane region" description="Helical" evidence="14">
    <location>
        <begin position="212"/>
        <end position="232"/>
    </location>
</feature>
<dbReference type="AlphaFoldDB" id="A0A3P8VXF3"/>
<dbReference type="STRING" id="244447.ENSCSEP00000019918"/>
<dbReference type="CTD" id="84561"/>
<dbReference type="InterPro" id="IPR004842">
    <property type="entry name" value="SLC12A_fam"/>
</dbReference>
<dbReference type="GO" id="GO:0016020">
    <property type="term" value="C:membrane"/>
    <property type="evidence" value="ECO:0007669"/>
    <property type="project" value="UniProtKB-SubCell"/>
</dbReference>
<dbReference type="GO" id="GO:0055064">
    <property type="term" value="P:chloride ion homeostasis"/>
    <property type="evidence" value="ECO:0007669"/>
    <property type="project" value="TreeGrafter"/>
</dbReference>
<dbReference type="Gene3D" id="1.20.1740.10">
    <property type="entry name" value="Amino acid/polyamine transporter I"/>
    <property type="match status" value="1"/>
</dbReference>
<keyword evidence="3" id="KW-0813">Transport</keyword>
<dbReference type="GO" id="GO:0015379">
    <property type="term" value="F:potassium:chloride symporter activity"/>
    <property type="evidence" value="ECO:0007669"/>
    <property type="project" value="TreeGrafter"/>
</dbReference>
<dbReference type="GO" id="GO:0006884">
    <property type="term" value="P:cell volume homeostasis"/>
    <property type="evidence" value="ECO:0007669"/>
    <property type="project" value="TreeGrafter"/>
</dbReference>
<dbReference type="GeneID" id="103392241"/>
<organism evidence="16 17">
    <name type="scientific">Cynoglossus semilaevis</name>
    <name type="common">Tongue sole</name>
    <dbReference type="NCBI Taxonomy" id="244447"/>
    <lineage>
        <taxon>Eukaryota</taxon>
        <taxon>Metazoa</taxon>
        <taxon>Chordata</taxon>
        <taxon>Craniata</taxon>
        <taxon>Vertebrata</taxon>
        <taxon>Euteleostomi</taxon>
        <taxon>Actinopterygii</taxon>
        <taxon>Neopterygii</taxon>
        <taxon>Teleostei</taxon>
        <taxon>Neoteleostei</taxon>
        <taxon>Acanthomorphata</taxon>
        <taxon>Carangaria</taxon>
        <taxon>Pleuronectiformes</taxon>
        <taxon>Pleuronectoidei</taxon>
        <taxon>Cynoglossidae</taxon>
        <taxon>Cynoglossinae</taxon>
        <taxon>Cynoglossus</taxon>
    </lineage>
</organism>
<feature type="transmembrane region" description="Helical" evidence="14">
    <location>
        <begin position="260"/>
        <end position="281"/>
    </location>
</feature>
<reference evidence="16" key="3">
    <citation type="submission" date="2025-09" db="UniProtKB">
        <authorList>
            <consortium name="Ensembl"/>
        </authorList>
    </citation>
    <scope>IDENTIFICATION</scope>
</reference>
<evidence type="ECO:0000256" key="9">
    <source>
        <dbReference type="ARBA" id="ARBA00023065"/>
    </source>
</evidence>
<keyword evidence="7" id="KW-0630">Potassium</keyword>
<feature type="compositionally biased region" description="Polar residues" evidence="13">
    <location>
        <begin position="477"/>
        <end position="487"/>
    </location>
</feature>
<dbReference type="Pfam" id="PF00324">
    <property type="entry name" value="AA_permease"/>
    <property type="match status" value="1"/>
</dbReference>
<dbReference type="RefSeq" id="XP_008327041.1">
    <property type="nucleotide sequence ID" value="XM_008328819.3"/>
</dbReference>
<feature type="transmembrane region" description="Helical" evidence="14">
    <location>
        <begin position="127"/>
        <end position="143"/>
    </location>
</feature>
<feature type="transmembrane region" description="Helical" evidence="14">
    <location>
        <begin position="624"/>
        <end position="657"/>
    </location>
</feature>
<keyword evidence="6" id="KW-0769">Symport</keyword>
<proteinExistence type="inferred from homology"/>
<dbReference type="OMA" id="IMFIIQW"/>
<keyword evidence="4" id="KW-0633">Potassium transport</keyword>
<evidence type="ECO:0000259" key="15">
    <source>
        <dbReference type="Pfam" id="PF00324"/>
    </source>
</evidence>
<keyword evidence="9" id="KW-0406">Ion transport</keyword>
<feature type="domain" description="Amino acid permease/ SLC12A" evidence="15">
    <location>
        <begin position="72"/>
        <end position="438"/>
    </location>
</feature>
<evidence type="ECO:0000313" key="16">
    <source>
        <dbReference type="Ensembl" id="ENSCSEP00000019918.1"/>
    </source>
</evidence>
<evidence type="ECO:0000256" key="2">
    <source>
        <dbReference type="ARBA" id="ARBA00010593"/>
    </source>
</evidence>
<evidence type="ECO:0000256" key="11">
    <source>
        <dbReference type="ARBA" id="ARBA00023214"/>
    </source>
</evidence>
<reference evidence="16" key="2">
    <citation type="submission" date="2025-08" db="UniProtKB">
        <authorList>
            <consortium name="Ensembl"/>
        </authorList>
    </citation>
    <scope>IDENTIFICATION</scope>
</reference>
<evidence type="ECO:0000256" key="1">
    <source>
        <dbReference type="ARBA" id="ARBA00004141"/>
    </source>
</evidence>
<evidence type="ECO:0000256" key="6">
    <source>
        <dbReference type="ARBA" id="ARBA00022847"/>
    </source>
</evidence>
<evidence type="ECO:0000256" key="5">
    <source>
        <dbReference type="ARBA" id="ARBA00022692"/>
    </source>
</evidence>
<dbReference type="InterPro" id="IPR004841">
    <property type="entry name" value="AA-permease/SLC12A_dom"/>
</dbReference>
<feature type="region of interest" description="Disordered" evidence="13">
    <location>
        <begin position="580"/>
        <end position="606"/>
    </location>
</feature>
<keyword evidence="8 14" id="KW-1133">Transmembrane helix</keyword>
<dbReference type="GO" id="GO:0055075">
    <property type="term" value="P:potassium ion homeostasis"/>
    <property type="evidence" value="ECO:0007669"/>
    <property type="project" value="TreeGrafter"/>
</dbReference>
<evidence type="ECO:0000256" key="14">
    <source>
        <dbReference type="SAM" id="Phobius"/>
    </source>
</evidence>
<dbReference type="Ensembl" id="ENSCSET00000020163.1">
    <property type="protein sequence ID" value="ENSCSEP00000019918.1"/>
    <property type="gene ID" value="ENSCSEG00000012702.1"/>
</dbReference>
<dbReference type="InParanoid" id="A0A3P8VXF3"/>
<name>A0A3P8VXF3_CYNSE</name>
<dbReference type="OrthoDB" id="2020542at2759"/>
<keyword evidence="10 14" id="KW-0472">Membrane</keyword>
<keyword evidence="5 14" id="KW-0812">Transmembrane</keyword>
<evidence type="ECO:0000256" key="13">
    <source>
        <dbReference type="SAM" id="MobiDB-lite"/>
    </source>
</evidence>
<dbReference type="GO" id="GO:0060271">
    <property type="term" value="P:cilium assembly"/>
    <property type="evidence" value="ECO:0007669"/>
    <property type="project" value="Ensembl"/>
</dbReference>
<dbReference type="GeneTree" id="ENSGT00940000160130"/>
<keyword evidence="17" id="KW-1185">Reference proteome</keyword>